<gene>
    <name evidence="7" type="ORF">DWX36_00530</name>
</gene>
<sequence length="580" mass="65375">MEFYNTGERNIQIVLSLLKAHGIKRIIASPGSTDVAIVSSMQHDPYFEMYSAIDERSACYMACGMSAETGEPTVIVCTGATSSRNYFPGLTEAYYRHLPVLAITCCRSNANVGHYVNQVTDRGNPPADTINISVYAQTIRTAEDEWDCTIKINKALLGLKYNGGGPCHINLETVYSKDFSVKEIKPAKVINRYVKGDNLPQIPEGKIGIFVGNFMKWSAELEDVVDRFCEKYDAVVFYDHSSNYKGKYGVLFPLITSQCDANGGEFDIDTMIYIGYVSASVCKGRQMWRVNADGEIRDPFRRITKVFQMTEVDFFTNYIDNDKSTQKGASLYRQYTGSYQKLVNTIPELPFSNIWVAQQMSKYIPEHSTMHFGILNSFRSWNNFLLPDSVNTYCNTGGFGIDGGISSLVGAALVSPQKLFFGVFGDLLFYYDMNSLGNRDISSNLRIIVINNGLGQEFKNYSSYGAIFGDDSDKFIAAKGHFNGRTTPLIECYAECLGFEYLAASNKEEFLQVYKRFVDPKRLDKPLLFEIFTETEDESTALELITTLTRKGQSVKKRKELMNRPELTKLRKIAKKLLKK</sequence>
<dbReference type="Pfam" id="PF02776">
    <property type="entry name" value="TPP_enzyme_N"/>
    <property type="match status" value="1"/>
</dbReference>
<keyword evidence="5" id="KW-0464">Manganese</keyword>
<dbReference type="PANTHER" id="PTHR42916:SF1">
    <property type="entry name" value="PROTEIN PHYLLO, CHLOROPLASTIC"/>
    <property type="match status" value="1"/>
</dbReference>
<evidence type="ECO:0000256" key="3">
    <source>
        <dbReference type="ARBA" id="ARBA00022842"/>
    </source>
</evidence>
<dbReference type="InterPro" id="IPR004433">
    <property type="entry name" value="MenaQ_synth_MenD"/>
</dbReference>
<evidence type="ECO:0000256" key="4">
    <source>
        <dbReference type="ARBA" id="ARBA00023052"/>
    </source>
</evidence>
<evidence type="ECO:0000313" key="8">
    <source>
        <dbReference type="Proteomes" id="UP000283834"/>
    </source>
</evidence>
<keyword evidence="4" id="KW-0786">Thiamine pyrophosphate</keyword>
<dbReference type="InterPro" id="IPR029061">
    <property type="entry name" value="THDP-binding"/>
</dbReference>
<dbReference type="GO" id="GO:0070204">
    <property type="term" value="F:2-succinyl-5-enolpyruvyl-6-hydroxy-3-cyclohexene-1-carboxylic-acid synthase activity"/>
    <property type="evidence" value="ECO:0007669"/>
    <property type="project" value="InterPro"/>
</dbReference>
<dbReference type="SUPFAM" id="SSF52518">
    <property type="entry name" value="Thiamin diphosphate-binding fold (THDP-binding)"/>
    <property type="match status" value="2"/>
</dbReference>
<dbReference type="Proteomes" id="UP000283834">
    <property type="component" value="Unassembled WGS sequence"/>
</dbReference>
<accession>A0A412NN77</accession>
<dbReference type="PIRSF" id="PIRSF004983">
    <property type="entry name" value="MenD"/>
    <property type="match status" value="1"/>
</dbReference>
<evidence type="ECO:0000256" key="1">
    <source>
        <dbReference type="ARBA" id="ARBA00022679"/>
    </source>
</evidence>
<dbReference type="GO" id="GO:0046872">
    <property type="term" value="F:metal ion binding"/>
    <property type="evidence" value="ECO:0007669"/>
    <property type="project" value="UniProtKB-KW"/>
</dbReference>
<reference evidence="7 8" key="1">
    <citation type="submission" date="2018-08" db="EMBL/GenBank/DDBJ databases">
        <title>A genome reference for cultivated species of the human gut microbiota.</title>
        <authorList>
            <person name="Zou Y."/>
            <person name="Xue W."/>
            <person name="Luo G."/>
        </authorList>
    </citation>
    <scope>NUCLEOTIDE SEQUENCE [LARGE SCALE GENOMIC DNA]</scope>
    <source>
        <strain evidence="7 8">AF19-16AC</strain>
    </source>
</reference>
<dbReference type="PANTHER" id="PTHR42916">
    <property type="entry name" value="2-SUCCINYL-5-ENOLPYRUVYL-6-HYDROXY-3-CYCLOHEXENE-1-CARBOXYLATE SYNTHASE"/>
    <property type="match status" value="1"/>
</dbReference>
<dbReference type="InterPro" id="IPR012001">
    <property type="entry name" value="Thiamin_PyroP_enz_TPP-bd_dom"/>
</dbReference>
<evidence type="ECO:0000256" key="2">
    <source>
        <dbReference type="ARBA" id="ARBA00022723"/>
    </source>
</evidence>
<evidence type="ECO:0000259" key="6">
    <source>
        <dbReference type="Pfam" id="PF02776"/>
    </source>
</evidence>
<dbReference type="RefSeq" id="WP_118046373.1">
    <property type="nucleotide sequence ID" value="NZ_JADNIZ010000005.1"/>
</dbReference>
<dbReference type="GO" id="GO:0009234">
    <property type="term" value="P:menaquinone biosynthetic process"/>
    <property type="evidence" value="ECO:0007669"/>
    <property type="project" value="InterPro"/>
</dbReference>
<organism evidence="7 8">
    <name type="scientific">Mediterraneibacter gnavus</name>
    <name type="common">Ruminococcus gnavus</name>
    <dbReference type="NCBI Taxonomy" id="33038"/>
    <lineage>
        <taxon>Bacteria</taxon>
        <taxon>Bacillati</taxon>
        <taxon>Bacillota</taxon>
        <taxon>Clostridia</taxon>
        <taxon>Lachnospirales</taxon>
        <taxon>Lachnospiraceae</taxon>
        <taxon>Mediterraneibacter</taxon>
    </lineage>
</organism>
<dbReference type="AlphaFoldDB" id="A0A412NN77"/>
<keyword evidence="2" id="KW-0479">Metal-binding</keyword>
<keyword evidence="3" id="KW-0460">Magnesium</keyword>
<comment type="caution">
    <text evidence="7">The sequence shown here is derived from an EMBL/GenBank/DDBJ whole genome shotgun (WGS) entry which is preliminary data.</text>
</comment>
<feature type="domain" description="Thiamine pyrophosphate enzyme N-terminal TPP-binding" evidence="6">
    <location>
        <begin position="12"/>
        <end position="118"/>
    </location>
</feature>
<keyword evidence="1" id="KW-0808">Transferase</keyword>
<evidence type="ECO:0000313" key="7">
    <source>
        <dbReference type="EMBL" id="RGT41758.1"/>
    </source>
</evidence>
<name>A0A412NN77_MEDGN</name>
<dbReference type="Gene3D" id="3.40.50.970">
    <property type="match status" value="2"/>
</dbReference>
<dbReference type="EMBL" id="QRWQ01000001">
    <property type="protein sequence ID" value="RGT41758.1"/>
    <property type="molecule type" value="Genomic_DNA"/>
</dbReference>
<protein>
    <submittedName>
        <fullName evidence="7">2-succinyl-5-enolpyruvyl-6-hydroxy-3-cyclohexene-1-carboxylate synthase</fullName>
    </submittedName>
</protein>
<evidence type="ECO:0000256" key="5">
    <source>
        <dbReference type="ARBA" id="ARBA00023211"/>
    </source>
</evidence>
<dbReference type="GO" id="GO:0030976">
    <property type="term" value="F:thiamine pyrophosphate binding"/>
    <property type="evidence" value="ECO:0007669"/>
    <property type="project" value="InterPro"/>
</dbReference>
<proteinExistence type="predicted"/>